<evidence type="ECO:0008006" key="5">
    <source>
        <dbReference type="Google" id="ProtNLM"/>
    </source>
</evidence>
<feature type="compositionally biased region" description="Acidic residues" evidence="1">
    <location>
        <begin position="440"/>
        <end position="451"/>
    </location>
</feature>
<accession>A0A1Y2J035</accession>
<dbReference type="Proteomes" id="UP000193067">
    <property type="component" value="Unassembled WGS sequence"/>
</dbReference>
<evidence type="ECO:0000256" key="2">
    <source>
        <dbReference type="SAM" id="Phobius"/>
    </source>
</evidence>
<feature type="region of interest" description="Disordered" evidence="1">
    <location>
        <begin position="412"/>
        <end position="451"/>
    </location>
</feature>
<organism evidence="3 4">
    <name type="scientific">Trametes coccinea (strain BRFM310)</name>
    <name type="common">Pycnoporus coccineus</name>
    <dbReference type="NCBI Taxonomy" id="1353009"/>
    <lineage>
        <taxon>Eukaryota</taxon>
        <taxon>Fungi</taxon>
        <taxon>Dikarya</taxon>
        <taxon>Basidiomycota</taxon>
        <taxon>Agaricomycotina</taxon>
        <taxon>Agaricomycetes</taxon>
        <taxon>Polyporales</taxon>
        <taxon>Polyporaceae</taxon>
        <taxon>Trametes</taxon>
    </lineage>
</organism>
<keyword evidence="2" id="KW-0472">Membrane</keyword>
<dbReference type="EMBL" id="KZ084089">
    <property type="protein sequence ID" value="OSD06748.1"/>
    <property type="molecule type" value="Genomic_DNA"/>
</dbReference>
<dbReference type="PANTHER" id="PTHR38848">
    <property type="entry name" value="G-PROTEIN COUPLED RECEPTORS FAMILY 3 PROFILE DOMAIN-CONTAINING PROTEIN"/>
    <property type="match status" value="1"/>
</dbReference>
<evidence type="ECO:0000313" key="3">
    <source>
        <dbReference type="EMBL" id="OSD06748.1"/>
    </source>
</evidence>
<dbReference type="AlphaFoldDB" id="A0A1Y2J035"/>
<evidence type="ECO:0000313" key="4">
    <source>
        <dbReference type="Proteomes" id="UP000193067"/>
    </source>
</evidence>
<evidence type="ECO:0000256" key="1">
    <source>
        <dbReference type="SAM" id="MobiDB-lite"/>
    </source>
</evidence>
<feature type="region of interest" description="Disordered" evidence="1">
    <location>
        <begin position="339"/>
        <end position="359"/>
    </location>
</feature>
<feature type="transmembrane region" description="Helical" evidence="2">
    <location>
        <begin position="96"/>
        <end position="117"/>
    </location>
</feature>
<name>A0A1Y2J035_TRAC3</name>
<keyword evidence="4" id="KW-1185">Reference proteome</keyword>
<proteinExistence type="predicted"/>
<feature type="transmembrane region" description="Helical" evidence="2">
    <location>
        <begin position="138"/>
        <end position="158"/>
    </location>
</feature>
<keyword evidence="2" id="KW-0812">Transmembrane</keyword>
<reference evidence="3 4" key="1">
    <citation type="journal article" date="2015" name="Biotechnol. Biofuels">
        <title>Enhanced degradation of softwood versus hardwood by the white-rot fungus Pycnoporus coccineus.</title>
        <authorList>
            <person name="Couturier M."/>
            <person name="Navarro D."/>
            <person name="Chevret D."/>
            <person name="Henrissat B."/>
            <person name="Piumi F."/>
            <person name="Ruiz-Duenas F.J."/>
            <person name="Martinez A.T."/>
            <person name="Grigoriev I.V."/>
            <person name="Riley R."/>
            <person name="Lipzen A."/>
            <person name="Berrin J.G."/>
            <person name="Master E.R."/>
            <person name="Rosso M.N."/>
        </authorList>
    </citation>
    <scope>NUCLEOTIDE SEQUENCE [LARGE SCALE GENOMIC DNA]</scope>
    <source>
        <strain evidence="3 4">BRFM310</strain>
    </source>
</reference>
<feature type="transmembrane region" description="Helical" evidence="2">
    <location>
        <begin position="214"/>
        <end position="238"/>
    </location>
</feature>
<feature type="compositionally biased region" description="Basic and acidic residues" evidence="1">
    <location>
        <begin position="339"/>
        <end position="357"/>
    </location>
</feature>
<protein>
    <recommendedName>
        <fullName evidence="5">Transmembrane protein</fullName>
    </recommendedName>
</protein>
<sequence>MSSTQHSATHSHAMRFPSVGLEVLSAVVHFLGVSVLSFLLAKKVHWPDVSSLHGLSRISWPRLLVILNVIDSWLFLFSTGLLVNGTGMELSETVCLLGILNCIAFYATSKILIYMFLVEKVYVVWSGVARKKRLRSPVYLTCLGVVSLYVGVGIYMIIGRVAYFREDGSCVIGLTRSSSLVLLTYDLFVNIFLTSLFVWPLFNRKFYAPRIRRVAIRTLWAATVALTTSCINILVLTIMHGKQLGWVCLASCGTDVVINSAVLCWVTSGSKGSQGSSDGSRNVSTKELDEDEHIIDCSQVSAADTSVMRRRARSEPPRPSAGGRTGRLVRQLSRLFERRHGNAPARERDVEQARGEKSGGAVVEGMYEHAPGPLLPMQAYKSMLKRSNQSLRQHLNDSQVAIHVTETTEVVMDEIPLPRAPKSKRRQRKPQEEPAQSQEPEGDGTEDQSKP</sequence>
<feature type="transmembrane region" description="Helical" evidence="2">
    <location>
        <begin position="178"/>
        <end position="202"/>
    </location>
</feature>
<feature type="region of interest" description="Disordered" evidence="1">
    <location>
        <begin position="304"/>
        <end position="327"/>
    </location>
</feature>
<dbReference type="PANTHER" id="PTHR38848:SF3">
    <property type="entry name" value="G-PROTEIN COUPLED RECEPTORS FAMILY 3 PROFILE DOMAIN-CONTAINING PROTEIN"/>
    <property type="match status" value="1"/>
</dbReference>
<dbReference type="OrthoDB" id="3210850at2759"/>
<keyword evidence="2" id="KW-1133">Transmembrane helix</keyword>
<feature type="transmembrane region" description="Helical" evidence="2">
    <location>
        <begin position="62"/>
        <end position="84"/>
    </location>
</feature>
<gene>
    <name evidence="3" type="ORF">PYCCODRAFT_1442304</name>
</gene>
<feature type="transmembrane region" description="Helical" evidence="2">
    <location>
        <begin position="23"/>
        <end position="41"/>
    </location>
</feature>